<reference evidence="2 3" key="1">
    <citation type="journal article" date="2017" name="BMC Genomics">
        <title>Comparative genomic and phylogenomic analyses of the Bifidobacteriaceae family.</title>
        <authorList>
            <person name="Lugli G.A."/>
            <person name="Milani C."/>
            <person name="Turroni F."/>
            <person name="Duranti S."/>
            <person name="Mancabelli L."/>
            <person name="Mangifesta M."/>
            <person name="Ferrario C."/>
            <person name="Modesto M."/>
            <person name="Mattarelli P."/>
            <person name="Jiri K."/>
            <person name="van Sinderen D."/>
            <person name="Ventura M."/>
        </authorList>
    </citation>
    <scope>NUCLEOTIDE SEQUENCE [LARGE SCALE GENOMIC DNA]</scope>
    <source>
        <strain evidence="2 3">DSM 22924</strain>
    </source>
</reference>
<comment type="caution">
    <text evidence="2">The sequence shown here is derived from an EMBL/GenBank/DDBJ whole genome shotgun (WGS) entry which is preliminary data.</text>
</comment>
<dbReference type="PRINTS" id="PR00096">
    <property type="entry name" value="GATASE"/>
</dbReference>
<dbReference type="AlphaFoldDB" id="A0A261EUY0"/>
<dbReference type="PANTHER" id="PTHR42695">
    <property type="entry name" value="GLUTAMINE AMIDOTRANSFERASE YLR126C-RELATED"/>
    <property type="match status" value="1"/>
</dbReference>
<dbReference type="InterPro" id="IPR017926">
    <property type="entry name" value="GATASE"/>
</dbReference>
<dbReference type="CDD" id="cd01741">
    <property type="entry name" value="GATase1_1"/>
    <property type="match status" value="1"/>
</dbReference>
<dbReference type="SUPFAM" id="SSF52317">
    <property type="entry name" value="Class I glutamine amidotransferase-like"/>
    <property type="match status" value="1"/>
</dbReference>
<dbReference type="InterPro" id="IPR044992">
    <property type="entry name" value="ChyE-like"/>
</dbReference>
<evidence type="ECO:0000313" key="3">
    <source>
        <dbReference type="Proteomes" id="UP000216004"/>
    </source>
</evidence>
<evidence type="ECO:0000313" key="2">
    <source>
        <dbReference type="EMBL" id="OZG50669.1"/>
    </source>
</evidence>
<accession>A0A261EUY0</accession>
<organism evidence="2 3">
    <name type="scientific">Bombiscardovia coagulans</name>
    <dbReference type="NCBI Taxonomy" id="686666"/>
    <lineage>
        <taxon>Bacteria</taxon>
        <taxon>Bacillati</taxon>
        <taxon>Actinomycetota</taxon>
        <taxon>Actinomycetes</taxon>
        <taxon>Bifidobacteriales</taxon>
        <taxon>Bifidobacteriaceae</taxon>
        <taxon>Bombiscardovia</taxon>
    </lineage>
</organism>
<feature type="domain" description="Glutamine amidotransferase" evidence="1">
    <location>
        <begin position="33"/>
        <end position="182"/>
    </location>
</feature>
<dbReference type="Proteomes" id="UP000216004">
    <property type="component" value="Unassembled WGS sequence"/>
</dbReference>
<dbReference type="EMBL" id="MWWS01000003">
    <property type="protein sequence ID" value="OZG50669.1"/>
    <property type="molecule type" value="Genomic_DNA"/>
</dbReference>
<gene>
    <name evidence="2" type="ORF">BOCO_0269</name>
</gene>
<name>A0A261EUY0_9BIFI</name>
<dbReference type="InterPro" id="IPR029062">
    <property type="entry name" value="Class_I_gatase-like"/>
</dbReference>
<protein>
    <submittedName>
        <fullName evidence="2">GMP synthase</fullName>
    </submittedName>
</protein>
<dbReference type="PANTHER" id="PTHR42695:SF5">
    <property type="entry name" value="GLUTAMINE AMIDOTRANSFERASE YLR126C-RELATED"/>
    <property type="match status" value="1"/>
</dbReference>
<dbReference type="Pfam" id="PF00117">
    <property type="entry name" value="GATase"/>
    <property type="match status" value="1"/>
</dbReference>
<keyword evidence="3" id="KW-1185">Reference proteome</keyword>
<dbReference type="GO" id="GO:0005829">
    <property type="term" value="C:cytosol"/>
    <property type="evidence" value="ECO:0007669"/>
    <property type="project" value="TreeGrafter"/>
</dbReference>
<dbReference type="OrthoDB" id="5196541at2"/>
<dbReference type="PROSITE" id="PS51273">
    <property type="entry name" value="GATASE_TYPE_1"/>
    <property type="match status" value="1"/>
</dbReference>
<evidence type="ECO:0000259" key="1">
    <source>
        <dbReference type="Pfam" id="PF00117"/>
    </source>
</evidence>
<dbReference type="Gene3D" id="3.40.50.880">
    <property type="match status" value="1"/>
</dbReference>
<dbReference type="RefSeq" id="WP_094722318.1">
    <property type="nucleotide sequence ID" value="NZ_MWWS01000003.1"/>
</dbReference>
<sequence length="242" mass="26284">MPNRKVLIVQHAAWERAGRIEDNLEDVGLERVTMNVATIKKPQLPPLEELAGIVLLGGPMQANDYEHFPGLKAEAKLAKAAHSAGIPVLGVCLGHQILAQALGGQLTLGKTLQRGVDQVKWVATDDAVSSWADKKTTVLQWHSDSVTLPPDAKLLAKSPLTKVEAFRQGSALGVQFHLEVTMPIFEQWLEQPEVTEGLKKSQIAQLVSDFQEADPLIQPMADSLFSAFAARCSTCAAQPVRE</sequence>
<proteinExistence type="predicted"/>